<dbReference type="AlphaFoldDB" id="A0A0A2VLA7"/>
<dbReference type="OrthoDB" id="449487at2759"/>
<evidence type="ECO:0000256" key="1">
    <source>
        <dbReference type="ARBA" id="ARBA00005179"/>
    </source>
</evidence>
<name>A0A0A2VLA7_BEABA</name>
<dbReference type="PANTHER" id="PTHR45033">
    <property type="match status" value="1"/>
</dbReference>
<evidence type="ECO:0000259" key="2">
    <source>
        <dbReference type="SMART" id="SM00829"/>
    </source>
</evidence>
<dbReference type="PANTHER" id="PTHR45033:SF3">
    <property type="entry name" value="DEHYDROGENASE, PUTATIVE (AFU_ORTHOLOGUE AFUA_2G13270)-RELATED"/>
    <property type="match status" value="1"/>
</dbReference>
<evidence type="ECO:0000313" key="4">
    <source>
        <dbReference type="Proteomes" id="UP000030106"/>
    </source>
</evidence>
<dbReference type="STRING" id="1245745.A0A0A2VLA7"/>
<organism evidence="3 4">
    <name type="scientific">Beauveria bassiana D1-5</name>
    <dbReference type="NCBI Taxonomy" id="1245745"/>
    <lineage>
        <taxon>Eukaryota</taxon>
        <taxon>Fungi</taxon>
        <taxon>Dikarya</taxon>
        <taxon>Ascomycota</taxon>
        <taxon>Pezizomycotina</taxon>
        <taxon>Sordariomycetes</taxon>
        <taxon>Hypocreomycetidae</taxon>
        <taxon>Hypocreales</taxon>
        <taxon>Cordycipitaceae</taxon>
        <taxon>Beauveria</taxon>
    </lineage>
</organism>
<dbReference type="InterPro" id="IPR052711">
    <property type="entry name" value="Zinc_ADH-like"/>
</dbReference>
<dbReference type="eggNOG" id="KOG1198">
    <property type="taxonomic scope" value="Eukaryota"/>
</dbReference>
<protein>
    <submittedName>
        <fullName evidence="3">Putative zinc-type alcohol dehydrogenase-lik e protein YogA</fullName>
    </submittedName>
</protein>
<dbReference type="Gene3D" id="3.40.50.720">
    <property type="entry name" value="NAD(P)-binding Rossmann-like Domain"/>
    <property type="match status" value="1"/>
</dbReference>
<dbReference type="EMBL" id="ANFO01000739">
    <property type="protein sequence ID" value="KGQ06940.1"/>
    <property type="molecule type" value="Genomic_DNA"/>
</dbReference>
<dbReference type="HOGENOM" id="CLU_026673_3_4_1"/>
<gene>
    <name evidence="3" type="ORF">BBAD15_g7728</name>
</gene>
<dbReference type="InterPro" id="IPR020843">
    <property type="entry name" value="ER"/>
</dbReference>
<reference evidence="3 4" key="1">
    <citation type="submission" date="2012-10" db="EMBL/GenBank/DDBJ databases">
        <title>Genome sequencing and analysis of entomopathogenic fungi Beauveria bassiana D1-5.</title>
        <authorList>
            <person name="Li Q."/>
            <person name="Wang L."/>
            <person name="Zhang Z."/>
            <person name="Wang Q."/>
            <person name="Ren J."/>
            <person name="Wang M."/>
            <person name="Xu W."/>
            <person name="Wang J."/>
            <person name="Lu Y."/>
            <person name="Du Q."/>
            <person name="Sun Z."/>
        </authorList>
    </citation>
    <scope>NUCLEOTIDE SEQUENCE [LARGE SCALE GENOMIC DNA]</scope>
    <source>
        <strain evidence="3 4">D1-5</strain>
    </source>
</reference>
<dbReference type="Gene3D" id="3.90.180.10">
    <property type="entry name" value="Medium-chain alcohol dehydrogenases, catalytic domain"/>
    <property type="match status" value="1"/>
</dbReference>
<dbReference type="InterPro" id="IPR011032">
    <property type="entry name" value="GroES-like_sf"/>
</dbReference>
<feature type="domain" description="Enoyl reductase (ER)" evidence="2">
    <location>
        <begin position="13"/>
        <end position="352"/>
    </location>
</feature>
<comment type="pathway">
    <text evidence="1">Secondary metabolite biosynthesis.</text>
</comment>
<dbReference type="FunFam" id="3.40.50.720:FF:000481">
    <property type="entry name" value="Alcohol dehydrogenase, variant"/>
    <property type="match status" value="1"/>
</dbReference>
<dbReference type="SMART" id="SM00829">
    <property type="entry name" value="PKS_ER"/>
    <property type="match status" value="1"/>
</dbReference>
<dbReference type="GO" id="GO:0016491">
    <property type="term" value="F:oxidoreductase activity"/>
    <property type="evidence" value="ECO:0007669"/>
    <property type="project" value="InterPro"/>
</dbReference>
<dbReference type="InterPro" id="IPR036291">
    <property type="entry name" value="NAD(P)-bd_dom_sf"/>
</dbReference>
<accession>A0A0A2VLA7</accession>
<dbReference type="Pfam" id="PF08240">
    <property type="entry name" value="ADH_N"/>
    <property type="match status" value="1"/>
</dbReference>
<dbReference type="SUPFAM" id="SSF50129">
    <property type="entry name" value="GroES-like"/>
    <property type="match status" value="1"/>
</dbReference>
<dbReference type="Proteomes" id="UP000030106">
    <property type="component" value="Unassembled WGS sequence"/>
</dbReference>
<dbReference type="SUPFAM" id="SSF51735">
    <property type="entry name" value="NAD(P)-binding Rossmann-fold domains"/>
    <property type="match status" value="1"/>
</dbReference>
<dbReference type="Pfam" id="PF00107">
    <property type="entry name" value="ADH_zinc_N"/>
    <property type="match status" value="1"/>
</dbReference>
<proteinExistence type="predicted"/>
<sequence length="362" mass="38806">MPRALTLNAGQGGRPGKVYYPLQVKQVPKPKPGPNEVLVRIKAAALNHRDLWARRHLYPGLSLENPLLSDGAGIVIEVGSKVKRTELLHQAVILAPMRGWESDPVSPEDPHRFAVIGATLLCEDGTGQDYLAVDQDEVVLAPRHLNPVECAALPLCGLTGWRALVSKAGVNGPGKNLLVTGIGGGVALQVLQFAVAFGSNVYVTSGDQTKIDKAIAMGARGGVSYRDTRWGSALLELLPDEHAYIDAVVDGAGGNLIAEVAPIMRPGGVIAQYGMTVGNKMDWQMRAVLANLELKGSTMGSKREFRDMVAFVDAHKIKPVVSRTVRGLSDLEGIETLFADMQAGRQFGKLVIEMDDEPQAQL</sequence>
<dbReference type="InterPro" id="IPR013154">
    <property type="entry name" value="ADH-like_N"/>
</dbReference>
<comment type="caution">
    <text evidence="3">The sequence shown here is derived from an EMBL/GenBank/DDBJ whole genome shotgun (WGS) entry which is preliminary data.</text>
</comment>
<evidence type="ECO:0000313" key="3">
    <source>
        <dbReference type="EMBL" id="KGQ06940.1"/>
    </source>
</evidence>
<dbReference type="InterPro" id="IPR013149">
    <property type="entry name" value="ADH-like_C"/>
</dbReference>